<organism evidence="2 3">
    <name type="scientific">Plutella xylostella</name>
    <name type="common">Diamondback moth</name>
    <name type="synonym">Plutella maculipennis</name>
    <dbReference type="NCBI Taxonomy" id="51655"/>
    <lineage>
        <taxon>Eukaryota</taxon>
        <taxon>Metazoa</taxon>
        <taxon>Ecdysozoa</taxon>
        <taxon>Arthropoda</taxon>
        <taxon>Hexapoda</taxon>
        <taxon>Insecta</taxon>
        <taxon>Pterygota</taxon>
        <taxon>Neoptera</taxon>
        <taxon>Endopterygota</taxon>
        <taxon>Lepidoptera</taxon>
        <taxon>Glossata</taxon>
        <taxon>Ditrysia</taxon>
        <taxon>Yponomeutoidea</taxon>
        <taxon>Plutellidae</taxon>
        <taxon>Plutella</taxon>
    </lineage>
</organism>
<gene>
    <name evidence="2" type="ORF">JYU34_019703</name>
</gene>
<protein>
    <submittedName>
        <fullName evidence="2">Uncharacterized protein</fullName>
    </submittedName>
</protein>
<feature type="compositionally biased region" description="Polar residues" evidence="1">
    <location>
        <begin position="40"/>
        <end position="50"/>
    </location>
</feature>
<accession>A0ABQ7PV46</accession>
<dbReference type="EMBL" id="JAHIBW010000027">
    <property type="protein sequence ID" value="KAG7296847.1"/>
    <property type="molecule type" value="Genomic_DNA"/>
</dbReference>
<reference evidence="2 3" key="1">
    <citation type="submission" date="2021-06" db="EMBL/GenBank/DDBJ databases">
        <title>A haploid diamondback moth (Plutella xylostella L.) genome assembly resolves 31 chromosomes and identifies a diamide resistance mutation.</title>
        <authorList>
            <person name="Ward C.M."/>
            <person name="Perry K.D."/>
            <person name="Baker G."/>
            <person name="Powis K."/>
            <person name="Heckel D.G."/>
            <person name="Baxter S.W."/>
        </authorList>
    </citation>
    <scope>NUCLEOTIDE SEQUENCE [LARGE SCALE GENOMIC DNA]</scope>
    <source>
        <strain evidence="2 3">LV</strain>
        <tissue evidence="2">Single pupa</tissue>
    </source>
</reference>
<evidence type="ECO:0000313" key="2">
    <source>
        <dbReference type="EMBL" id="KAG7296847.1"/>
    </source>
</evidence>
<proteinExistence type="predicted"/>
<evidence type="ECO:0000313" key="3">
    <source>
        <dbReference type="Proteomes" id="UP000823941"/>
    </source>
</evidence>
<feature type="region of interest" description="Disordered" evidence="1">
    <location>
        <begin position="30"/>
        <end position="50"/>
    </location>
</feature>
<name>A0ABQ7PV46_PLUXY</name>
<keyword evidence="3" id="KW-1185">Reference proteome</keyword>
<sequence length="50" mass="5564">MVVAFEQPDRRSVSVNIVYHTNKKPAFGQHYRGGGCARAPQNNTRMTSAD</sequence>
<comment type="caution">
    <text evidence="2">The sequence shown here is derived from an EMBL/GenBank/DDBJ whole genome shotgun (WGS) entry which is preliminary data.</text>
</comment>
<dbReference type="Proteomes" id="UP000823941">
    <property type="component" value="Chromosome 27"/>
</dbReference>
<evidence type="ECO:0000256" key="1">
    <source>
        <dbReference type="SAM" id="MobiDB-lite"/>
    </source>
</evidence>